<comment type="function">
    <text evidence="7">Component of the ESCRT-II complex (endosomal sorting complex required for transport II), which is required for multivesicular body (MVB) formation and sorting of endosomal cargo proteins into MVBs.</text>
</comment>
<dbReference type="InterPro" id="IPR011993">
    <property type="entry name" value="PH-like_dom_sf"/>
</dbReference>
<dbReference type="InterPro" id="IPR040608">
    <property type="entry name" value="Snf8/Vps36"/>
</dbReference>
<dbReference type="Pfam" id="PF11605">
    <property type="entry name" value="Vps36_ESCRT-II"/>
    <property type="match status" value="1"/>
</dbReference>
<evidence type="ECO:0000256" key="6">
    <source>
        <dbReference type="ARBA" id="ARBA00030114"/>
    </source>
</evidence>
<comment type="subcellular location">
    <subcellularLocation>
        <location evidence="7">Cytoplasm</location>
    </subcellularLocation>
    <subcellularLocation>
        <location evidence="7">Endosome</location>
    </subcellularLocation>
</comment>
<dbReference type="PANTHER" id="PTHR13128">
    <property type="entry name" value="VACUOLAR PROTEIN-SORTING-ASSOCIATED PROTEIN 36"/>
    <property type="match status" value="1"/>
</dbReference>
<dbReference type="InterPro" id="IPR021648">
    <property type="entry name" value="GLUE_dom"/>
</dbReference>
<dbReference type="GO" id="GO:0043130">
    <property type="term" value="F:ubiquitin binding"/>
    <property type="evidence" value="ECO:0007669"/>
    <property type="project" value="UniProtKB-UniRule"/>
</dbReference>
<keyword evidence="10" id="KW-1185">Reference proteome</keyword>
<dbReference type="Gene3D" id="1.10.10.10">
    <property type="entry name" value="Winged helix-like DNA-binding domain superfamily/Winged helix DNA-binding domain"/>
    <property type="match status" value="2"/>
</dbReference>
<proteinExistence type="inferred from homology"/>
<dbReference type="InterPro" id="IPR037855">
    <property type="entry name" value="Vps36"/>
</dbReference>
<sequence length="416" mass="46442">MDRFRWCSMRNLSHQDGEVLVIKQSKVRIYEGTEQTGYNNGVLQLTNFRLIWTDSHEPDTVCLALPLVAVVNAKAQSSIGWAGTPKLTLKLSPDATILNALRALSRMPRWAENWLDPSLSESCKLQANSDFDLIKFGFTSGTGHREFEQALLEQLHFKAWEVQKSAGFKVGGIGAIERAQAAKLAQTDKSINQAFSDLDQLMKCASEMVKLSRELSANMKKMESGEKDELEEFRNSMLEMGVEDAVKRGPDSGKSSSFHKDLARQICSLLLAKVKGEVGTSKNRKVQLDWSNSGCIELTTAYCRVNRARGLDLISPKDLLKATNLMESLDLPLRLKTLPSGVKILHMATENEEKTLQETTSTVESQECLSHNQFAELTGLAPILAKERLLMAEEKGLLCRDDSCHGLYFYPNSFFV</sequence>
<dbReference type="AlphaFoldDB" id="A0ABD2Q665"/>
<evidence type="ECO:0000256" key="2">
    <source>
        <dbReference type="ARBA" id="ARBA00017953"/>
    </source>
</evidence>
<dbReference type="SUPFAM" id="SSF50729">
    <property type="entry name" value="PH domain-like"/>
    <property type="match status" value="1"/>
</dbReference>
<dbReference type="Gene3D" id="6.10.140.260">
    <property type="match status" value="1"/>
</dbReference>
<evidence type="ECO:0000256" key="7">
    <source>
        <dbReference type="RuleBase" id="RU367095"/>
    </source>
</evidence>
<comment type="similarity">
    <text evidence="1 7">Belongs to the VPS36 family.</text>
</comment>
<dbReference type="Gene3D" id="2.30.29.30">
    <property type="entry name" value="Pleckstrin-homology domain (PH domain)/Phosphotyrosine-binding domain (PTB)"/>
    <property type="match status" value="1"/>
</dbReference>
<feature type="domain" description="GLUE N-terminal" evidence="8">
    <location>
        <begin position="15"/>
        <end position="92"/>
    </location>
</feature>
<dbReference type="Proteomes" id="UP001626550">
    <property type="component" value="Unassembled WGS sequence"/>
</dbReference>
<protein>
    <recommendedName>
        <fullName evidence="2 7">Vacuolar protein-sorting-associated protein 36</fullName>
    </recommendedName>
    <alternativeName>
        <fullName evidence="6 7">ESCRT-II complex subunit VPS36</fullName>
    </alternativeName>
</protein>
<keyword evidence="7" id="KW-0967">Endosome</keyword>
<comment type="caution">
    <text evidence="9">The sequence shown here is derived from an EMBL/GenBank/DDBJ whole genome shotgun (WGS) entry which is preliminary data.</text>
</comment>
<evidence type="ECO:0000256" key="4">
    <source>
        <dbReference type="ARBA" id="ARBA00022490"/>
    </source>
</evidence>
<dbReference type="SUPFAM" id="SSF46785">
    <property type="entry name" value="Winged helix' DNA-binding domain"/>
    <property type="match status" value="1"/>
</dbReference>
<evidence type="ECO:0000313" key="10">
    <source>
        <dbReference type="Proteomes" id="UP001626550"/>
    </source>
</evidence>
<accession>A0ABD2Q665</accession>
<evidence type="ECO:0000256" key="5">
    <source>
        <dbReference type="ARBA" id="ARBA00022927"/>
    </source>
</evidence>
<comment type="subunit">
    <text evidence="7">Component of the endosomal sorting complex required for transport II (ESCRT-II).</text>
</comment>
<gene>
    <name evidence="9" type="primary">VPS36</name>
    <name evidence="9" type="ORF">Ciccas_006302</name>
</gene>
<evidence type="ECO:0000256" key="1">
    <source>
        <dbReference type="ARBA" id="ARBA00009697"/>
    </source>
</evidence>
<evidence type="ECO:0000256" key="3">
    <source>
        <dbReference type="ARBA" id="ARBA00022448"/>
    </source>
</evidence>
<dbReference type="EMBL" id="JBJKFK010000835">
    <property type="protein sequence ID" value="KAL3315065.1"/>
    <property type="molecule type" value="Genomic_DNA"/>
</dbReference>
<dbReference type="GO" id="GO:0032266">
    <property type="term" value="F:phosphatidylinositol-3-phosphate binding"/>
    <property type="evidence" value="ECO:0007669"/>
    <property type="project" value="UniProtKB-UniRule"/>
</dbReference>
<keyword evidence="4 7" id="KW-0963">Cytoplasm</keyword>
<name>A0ABD2Q665_9PLAT</name>
<dbReference type="GO" id="GO:0031902">
    <property type="term" value="C:late endosome membrane"/>
    <property type="evidence" value="ECO:0007669"/>
    <property type="project" value="UniProtKB-UniRule"/>
</dbReference>
<dbReference type="GO" id="GO:0043328">
    <property type="term" value="P:protein transport to vacuole involved in ubiquitin-dependent protein catabolic process via the multivesicular body sorting pathway"/>
    <property type="evidence" value="ECO:0007669"/>
    <property type="project" value="UniProtKB-UniRule"/>
</dbReference>
<reference evidence="9 10" key="1">
    <citation type="submission" date="2024-11" db="EMBL/GenBank/DDBJ databases">
        <title>Adaptive evolution of stress response genes in parasites aligns with host niche diversity.</title>
        <authorList>
            <person name="Hahn C."/>
            <person name="Resl P."/>
        </authorList>
    </citation>
    <scope>NUCLEOTIDE SEQUENCE [LARGE SCALE GENOMIC DNA]</scope>
    <source>
        <strain evidence="9">EGGRZ-B1_66</strain>
        <tissue evidence="9">Body</tissue>
    </source>
</reference>
<dbReference type="GO" id="GO:0000814">
    <property type="term" value="C:ESCRT II complex"/>
    <property type="evidence" value="ECO:0007669"/>
    <property type="project" value="UniProtKB-UniRule"/>
</dbReference>
<dbReference type="PANTHER" id="PTHR13128:SF12">
    <property type="entry name" value="VACUOLAR PROTEIN-SORTING-ASSOCIATED PROTEIN 36"/>
    <property type="match status" value="1"/>
</dbReference>
<evidence type="ECO:0000313" key="9">
    <source>
        <dbReference type="EMBL" id="KAL3315065.1"/>
    </source>
</evidence>
<keyword evidence="5 7" id="KW-0653">Protein transport</keyword>
<dbReference type="InterPro" id="IPR036388">
    <property type="entry name" value="WH-like_DNA-bd_sf"/>
</dbReference>
<organism evidence="9 10">
    <name type="scientific">Cichlidogyrus casuarinus</name>
    <dbReference type="NCBI Taxonomy" id="1844966"/>
    <lineage>
        <taxon>Eukaryota</taxon>
        <taxon>Metazoa</taxon>
        <taxon>Spiralia</taxon>
        <taxon>Lophotrochozoa</taxon>
        <taxon>Platyhelminthes</taxon>
        <taxon>Monogenea</taxon>
        <taxon>Monopisthocotylea</taxon>
        <taxon>Dactylogyridea</taxon>
        <taxon>Ancyrocephalidae</taxon>
        <taxon>Cichlidogyrus</taxon>
    </lineage>
</organism>
<dbReference type="InterPro" id="IPR036390">
    <property type="entry name" value="WH_DNA-bd_sf"/>
</dbReference>
<keyword evidence="3 7" id="KW-0813">Transport</keyword>
<dbReference type="FunFam" id="1.10.10.10:FF:000416">
    <property type="entry name" value="Vacuolar protein-sorting-associated protein 36"/>
    <property type="match status" value="1"/>
</dbReference>
<dbReference type="Pfam" id="PF04157">
    <property type="entry name" value="EAP30"/>
    <property type="match status" value="1"/>
</dbReference>
<evidence type="ECO:0000259" key="8">
    <source>
        <dbReference type="Pfam" id="PF11605"/>
    </source>
</evidence>